<dbReference type="Pfam" id="PF00862">
    <property type="entry name" value="GT-B_Sucrose_synth"/>
    <property type="match status" value="1"/>
</dbReference>
<dbReference type="InterPro" id="IPR036412">
    <property type="entry name" value="HAD-like_sf"/>
</dbReference>
<evidence type="ECO:0000259" key="7">
    <source>
        <dbReference type="Pfam" id="PF00862"/>
    </source>
</evidence>
<reference evidence="9" key="1">
    <citation type="submission" date="2019-09" db="EMBL/GenBank/DDBJ databases">
        <authorList>
            <person name="Needham M D."/>
        </authorList>
    </citation>
    <scope>NUCLEOTIDE SEQUENCE</scope>
</reference>
<comment type="similarity">
    <text evidence="1">Belongs to the glycosyltransferase 1 family.</text>
</comment>
<name>A0A5E8CLT8_9ZZZZ</name>
<dbReference type="SFLD" id="SFLDG01140">
    <property type="entry name" value="C2.B:_Phosphomannomutase_and_P"/>
    <property type="match status" value="1"/>
</dbReference>
<proteinExistence type="inferred from homology"/>
<dbReference type="Pfam" id="PF00534">
    <property type="entry name" value="Glycos_transf_1"/>
    <property type="match status" value="1"/>
</dbReference>
<protein>
    <recommendedName>
        <fullName evidence="2">sucrose-phosphate synthase</fullName>
        <ecNumber evidence="2">2.4.1.14</ecNumber>
    </recommendedName>
</protein>
<feature type="domain" description="Sucrose synthase first GT-B" evidence="7">
    <location>
        <begin position="33"/>
        <end position="232"/>
    </location>
</feature>
<evidence type="ECO:0000259" key="8">
    <source>
        <dbReference type="Pfam" id="PF05116"/>
    </source>
</evidence>
<dbReference type="InterPro" id="IPR006380">
    <property type="entry name" value="SPP-like_dom"/>
</dbReference>
<dbReference type="GO" id="GO:0046524">
    <property type="term" value="F:sucrose-phosphate synthase activity"/>
    <property type="evidence" value="ECO:0007669"/>
    <property type="project" value="UniProtKB-EC"/>
</dbReference>
<keyword evidence="4" id="KW-0808">Transferase</keyword>
<dbReference type="SFLD" id="SFLDS00003">
    <property type="entry name" value="Haloacid_Dehalogenase"/>
    <property type="match status" value="1"/>
</dbReference>
<dbReference type="SFLD" id="SFLDG01141">
    <property type="entry name" value="C2.B.1:_Sucrose_Phosphatase_Li"/>
    <property type="match status" value="1"/>
</dbReference>
<dbReference type="SUPFAM" id="SSF53756">
    <property type="entry name" value="UDP-Glycosyltransferase/glycogen phosphorylase"/>
    <property type="match status" value="1"/>
</dbReference>
<evidence type="ECO:0000256" key="2">
    <source>
        <dbReference type="ARBA" id="ARBA00012536"/>
    </source>
</evidence>
<dbReference type="AlphaFoldDB" id="A0A5E8CLT8"/>
<evidence type="ECO:0000313" key="9">
    <source>
        <dbReference type="EMBL" id="VVU94972.1"/>
    </source>
</evidence>
<dbReference type="InterPro" id="IPR001296">
    <property type="entry name" value="Glyco_trans_1"/>
</dbReference>
<feature type="domain" description="Glycosyl transferase family 1" evidence="6">
    <location>
        <begin position="267"/>
        <end position="447"/>
    </location>
</feature>
<dbReference type="Pfam" id="PF05116">
    <property type="entry name" value="S6PP"/>
    <property type="match status" value="1"/>
</dbReference>
<sequence length="730" mass="84995">MIKDKMTLYERNFDNIFNKKENDINLDITEKKLDVILISLHGRISYHNMELGIDLDTGGQVKYVVELANALSKHKNINHVYLLTRLINDKNIDSIYHQPKEIINSNASIIRLPCGPVNKYLRKEDLWEYIWEYVDEAYKFITRSKIAPSIIHGHYAESCEIASYLSSMLDIPCAITAHSLGKNKLEILLNNDLNYNSINNKFNIERRIEAEEISLEHADVIFNSTNHEVDTQWDDYDVQISKNLMQVIPPGVEELKYNETFESDIIETIESFLHDKTKNLILLLTRPSKKKNIESAIKAYGQSEYLKEKCNLLLILGNREDINYLDDDSKNVLTDVLLLIDKYNLYGKVAYPKHHKKEDIPIIYNYVKNSEGIFINPAYIEPFGLTLVESAFFGIPIIATKNGGPVEIIKNLENGLLIDPYSVEDIQTNIEKIFQERKLYLKYSQSANLNVRKYYSWEQYCDKYYKMIFNINYKTMVEKTELDRFKNKKFLFTDIDNTLLGESEYYNILMKKLNNKSDLILCLTSGRDFDSIKTIINDTNYDINNFDIIICSVGTEIYIKDPLNNEFKLDENHATHIDFRWDPIKIKKVLQTVNFLEEQSHLGSQSYFKISYNNKKNCDIEKLRKKLRHESMVTNIIHSHEKYCDFIPIRASKGKTLRYIINKYNLKYNNIVTAGDSGNDQDMMTGKIKSIVVGNYSQELESLKGRNNVYFSNKAYANGVLDGLQHYGFI</sequence>
<dbReference type="SUPFAM" id="SSF56784">
    <property type="entry name" value="HAD-like"/>
    <property type="match status" value="1"/>
</dbReference>
<dbReference type="InterPro" id="IPR044161">
    <property type="entry name" value="SPS"/>
</dbReference>
<dbReference type="InterPro" id="IPR000368">
    <property type="entry name" value="Sucrose_synth_GT-B1"/>
</dbReference>
<evidence type="ECO:0000259" key="6">
    <source>
        <dbReference type="Pfam" id="PF00534"/>
    </source>
</evidence>
<gene>
    <name evidence="9" type="ORF">CPAV1605_697</name>
</gene>
<dbReference type="Gene3D" id="3.40.50.2000">
    <property type="entry name" value="Glycogen Phosphorylase B"/>
    <property type="match status" value="2"/>
</dbReference>
<dbReference type="PANTHER" id="PTHR46039:SF5">
    <property type="entry name" value="SUCROSE-PHOSPHATE SYNTHASE 3-RELATED"/>
    <property type="match status" value="1"/>
</dbReference>
<dbReference type="EMBL" id="CABVLZ010000003">
    <property type="protein sequence ID" value="VVU94972.1"/>
    <property type="molecule type" value="Genomic_DNA"/>
</dbReference>
<dbReference type="Gene3D" id="3.40.50.1000">
    <property type="entry name" value="HAD superfamily/HAD-like"/>
    <property type="match status" value="1"/>
</dbReference>
<comment type="catalytic activity">
    <reaction evidence="5">
        <text>beta-D-fructose 6-phosphate + UDP-alpha-D-glucose = sucrose 6(F)-phosphate + UDP + H(+)</text>
        <dbReference type="Rhea" id="RHEA:22172"/>
        <dbReference type="ChEBI" id="CHEBI:15378"/>
        <dbReference type="ChEBI" id="CHEBI:57634"/>
        <dbReference type="ChEBI" id="CHEBI:57723"/>
        <dbReference type="ChEBI" id="CHEBI:58223"/>
        <dbReference type="ChEBI" id="CHEBI:58885"/>
        <dbReference type="EC" id="2.4.1.14"/>
    </reaction>
</comment>
<keyword evidence="3" id="KW-0328">Glycosyltransferase</keyword>
<dbReference type="InterPro" id="IPR006379">
    <property type="entry name" value="HAD-SF_hydro_IIB"/>
</dbReference>
<evidence type="ECO:0000256" key="3">
    <source>
        <dbReference type="ARBA" id="ARBA00022676"/>
    </source>
</evidence>
<evidence type="ECO:0000256" key="1">
    <source>
        <dbReference type="ARBA" id="ARBA00006530"/>
    </source>
</evidence>
<organism evidence="9">
    <name type="scientific">seawater metagenome</name>
    <dbReference type="NCBI Taxonomy" id="1561972"/>
    <lineage>
        <taxon>unclassified sequences</taxon>
        <taxon>metagenomes</taxon>
        <taxon>ecological metagenomes</taxon>
    </lineage>
</organism>
<keyword evidence="9" id="KW-0378">Hydrolase</keyword>
<dbReference type="InterPro" id="IPR023214">
    <property type="entry name" value="HAD_sf"/>
</dbReference>
<evidence type="ECO:0000256" key="4">
    <source>
        <dbReference type="ARBA" id="ARBA00022679"/>
    </source>
</evidence>
<evidence type="ECO:0000256" key="5">
    <source>
        <dbReference type="ARBA" id="ARBA00047471"/>
    </source>
</evidence>
<dbReference type="Gene3D" id="3.90.1070.10">
    <property type="match status" value="1"/>
</dbReference>
<dbReference type="PANTHER" id="PTHR46039">
    <property type="entry name" value="SUCROSE-PHOSPHATE SYNTHASE 3-RELATED"/>
    <property type="match status" value="1"/>
</dbReference>
<feature type="domain" description="Sucrose phosphatase-like" evidence="8">
    <location>
        <begin position="488"/>
        <end position="728"/>
    </location>
</feature>
<accession>A0A5E8CLT8</accession>
<dbReference type="GO" id="GO:0016787">
    <property type="term" value="F:hydrolase activity"/>
    <property type="evidence" value="ECO:0007669"/>
    <property type="project" value="UniProtKB-KW"/>
</dbReference>
<dbReference type="EC" id="2.4.1.14" evidence="2"/>
<dbReference type="NCBIfam" id="TIGR01484">
    <property type="entry name" value="HAD-SF-IIB"/>
    <property type="match status" value="1"/>
</dbReference>